<accession>A0A0D7B5K1</accession>
<feature type="transmembrane region" description="Helical" evidence="6">
    <location>
        <begin position="178"/>
        <end position="200"/>
    </location>
</feature>
<feature type="transmembrane region" description="Helical" evidence="6">
    <location>
        <begin position="22"/>
        <end position="44"/>
    </location>
</feature>
<dbReference type="PANTHER" id="PTHR23112:SF0">
    <property type="entry name" value="TRANSMEMBRANE PROTEIN 116"/>
    <property type="match status" value="1"/>
</dbReference>
<proteinExistence type="predicted"/>
<keyword evidence="4 6" id="KW-0472">Membrane</keyword>
<gene>
    <name evidence="7" type="ORF">CYLTODRAFT_424065</name>
</gene>
<keyword evidence="2 6" id="KW-0812">Transmembrane</keyword>
<evidence type="ECO:0000256" key="2">
    <source>
        <dbReference type="ARBA" id="ARBA00022692"/>
    </source>
</evidence>
<sequence>MPSMDSGYLLTEADNAISLKLWAYSSFVGGGLCALVLLIIGAVLLHPESRKHLDRVSFRVMAWALLANMVFGIANGCAGLTPTGTGCTVEVWVVQLTLQLSTFLLFCVALNLQLVLVHGINGQKMEKYYYICSVSLAMALTIPPLAAKQYGYDELTDACWYASSDRTERLRWQVSTQILWSIICSVGELVTFATVLYHMLRHQVLHGHARSRSISTVGTRSRAGSVDAHNLPKPPANVYRGVIMRIALYPLASLVINSITVACDLYASVSSGVKTRTAFRILLLNDFCYGGRSVVYALLALSDPALVRALTTLWRVAMNKTDATSNDTSTGGPKTNLSQTQITVHIELNEIRQLDDGTQLPPTQSLKDMANSDMSNASISKDMEAESGVTFDANATRLENMRRAQIGRAMDMRQEAQERKQERKDFKKQI</sequence>
<evidence type="ECO:0000256" key="3">
    <source>
        <dbReference type="ARBA" id="ARBA00022989"/>
    </source>
</evidence>
<evidence type="ECO:0000256" key="5">
    <source>
        <dbReference type="SAM" id="MobiDB-lite"/>
    </source>
</evidence>
<feature type="transmembrane region" description="Helical" evidence="6">
    <location>
        <begin position="289"/>
        <end position="310"/>
    </location>
</feature>
<feature type="compositionally biased region" description="Basic and acidic residues" evidence="5">
    <location>
        <begin position="410"/>
        <end position="430"/>
    </location>
</feature>
<dbReference type="Gene3D" id="1.20.1070.10">
    <property type="entry name" value="Rhodopsin 7-helix transmembrane proteins"/>
    <property type="match status" value="1"/>
</dbReference>
<dbReference type="GO" id="GO:0004930">
    <property type="term" value="F:G protein-coupled receptor activity"/>
    <property type="evidence" value="ECO:0007669"/>
    <property type="project" value="TreeGrafter"/>
</dbReference>
<feature type="transmembrane region" description="Helical" evidence="6">
    <location>
        <begin position="128"/>
        <end position="147"/>
    </location>
</feature>
<feature type="region of interest" description="Disordered" evidence="5">
    <location>
        <begin position="409"/>
        <end position="430"/>
    </location>
</feature>
<dbReference type="GO" id="GO:0007189">
    <property type="term" value="P:adenylate cyclase-activating G protein-coupled receptor signaling pathway"/>
    <property type="evidence" value="ECO:0007669"/>
    <property type="project" value="TreeGrafter"/>
</dbReference>
<feature type="transmembrane region" description="Helical" evidence="6">
    <location>
        <begin position="96"/>
        <end position="116"/>
    </location>
</feature>
<dbReference type="PANTHER" id="PTHR23112">
    <property type="entry name" value="G PROTEIN-COUPLED RECEPTOR 157-RELATED"/>
    <property type="match status" value="1"/>
</dbReference>
<dbReference type="EMBL" id="KN880578">
    <property type="protein sequence ID" value="KIY65767.1"/>
    <property type="molecule type" value="Genomic_DNA"/>
</dbReference>
<name>A0A0D7B5K1_9AGAR</name>
<evidence type="ECO:0008006" key="9">
    <source>
        <dbReference type="Google" id="ProtNLM"/>
    </source>
</evidence>
<feature type="transmembrane region" description="Helical" evidence="6">
    <location>
        <begin position="56"/>
        <end position="76"/>
    </location>
</feature>
<dbReference type="OrthoDB" id="3251871at2759"/>
<evidence type="ECO:0000313" key="7">
    <source>
        <dbReference type="EMBL" id="KIY65767.1"/>
    </source>
</evidence>
<reference evidence="7 8" key="1">
    <citation type="journal article" date="2015" name="Fungal Genet. Biol.">
        <title>Evolution of novel wood decay mechanisms in Agaricales revealed by the genome sequences of Fistulina hepatica and Cylindrobasidium torrendii.</title>
        <authorList>
            <person name="Floudas D."/>
            <person name="Held B.W."/>
            <person name="Riley R."/>
            <person name="Nagy L.G."/>
            <person name="Koehler G."/>
            <person name="Ransdell A.S."/>
            <person name="Younus H."/>
            <person name="Chow J."/>
            <person name="Chiniquy J."/>
            <person name="Lipzen A."/>
            <person name="Tritt A."/>
            <person name="Sun H."/>
            <person name="Haridas S."/>
            <person name="LaButti K."/>
            <person name="Ohm R.A."/>
            <person name="Kues U."/>
            <person name="Blanchette R.A."/>
            <person name="Grigoriev I.V."/>
            <person name="Minto R.E."/>
            <person name="Hibbett D.S."/>
        </authorList>
    </citation>
    <scope>NUCLEOTIDE SEQUENCE [LARGE SCALE GENOMIC DNA]</scope>
    <source>
        <strain evidence="7 8">FP15055 ss-10</strain>
    </source>
</reference>
<evidence type="ECO:0000313" key="8">
    <source>
        <dbReference type="Proteomes" id="UP000054007"/>
    </source>
</evidence>
<keyword evidence="3 6" id="KW-1133">Transmembrane helix</keyword>
<comment type="subcellular location">
    <subcellularLocation>
        <location evidence="1">Membrane</location>
        <topology evidence="1">Multi-pass membrane protein</topology>
    </subcellularLocation>
</comment>
<evidence type="ECO:0000256" key="6">
    <source>
        <dbReference type="SAM" id="Phobius"/>
    </source>
</evidence>
<protein>
    <recommendedName>
        <fullName evidence="9">G-protein coupled receptors family 2 profile 2 domain-containing protein</fullName>
    </recommendedName>
</protein>
<dbReference type="Proteomes" id="UP000054007">
    <property type="component" value="Unassembled WGS sequence"/>
</dbReference>
<organism evidence="7 8">
    <name type="scientific">Cylindrobasidium torrendii FP15055 ss-10</name>
    <dbReference type="NCBI Taxonomy" id="1314674"/>
    <lineage>
        <taxon>Eukaryota</taxon>
        <taxon>Fungi</taxon>
        <taxon>Dikarya</taxon>
        <taxon>Basidiomycota</taxon>
        <taxon>Agaricomycotina</taxon>
        <taxon>Agaricomycetes</taxon>
        <taxon>Agaricomycetidae</taxon>
        <taxon>Agaricales</taxon>
        <taxon>Marasmiineae</taxon>
        <taxon>Physalacriaceae</taxon>
        <taxon>Cylindrobasidium</taxon>
    </lineage>
</organism>
<dbReference type="STRING" id="1314674.A0A0D7B5K1"/>
<evidence type="ECO:0000256" key="1">
    <source>
        <dbReference type="ARBA" id="ARBA00004141"/>
    </source>
</evidence>
<dbReference type="AlphaFoldDB" id="A0A0D7B5K1"/>
<feature type="transmembrane region" description="Helical" evidence="6">
    <location>
        <begin position="246"/>
        <end position="269"/>
    </location>
</feature>
<evidence type="ECO:0000256" key="4">
    <source>
        <dbReference type="ARBA" id="ARBA00023136"/>
    </source>
</evidence>
<keyword evidence="8" id="KW-1185">Reference proteome</keyword>
<dbReference type="GO" id="GO:0005886">
    <property type="term" value="C:plasma membrane"/>
    <property type="evidence" value="ECO:0007669"/>
    <property type="project" value="TreeGrafter"/>
</dbReference>